<dbReference type="GO" id="GO:0005634">
    <property type="term" value="C:nucleus"/>
    <property type="evidence" value="ECO:0007669"/>
    <property type="project" value="UniProtKB-SubCell"/>
</dbReference>
<keyword evidence="5" id="KW-0539">Nucleus</keyword>
<dbReference type="GO" id="GO:0046982">
    <property type="term" value="F:protein heterodimerization activity"/>
    <property type="evidence" value="ECO:0007669"/>
    <property type="project" value="InterPro"/>
</dbReference>
<dbReference type="GO" id="GO:0043528">
    <property type="term" value="C:tRNA (m2G10) methyltransferase complex"/>
    <property type="evidence" value="ECO:0007669"/>
    <property type="project" value="EnsemblFungi"/>
</dbReference>
<name>W6MPS9_9ASCO</name>
<evidence type="ECO:0000313" key="9">
    <source>
        <dbReference type="Proteomes" id="UP000019384"/>
    </source>
</evidence>
<reference evidence="8" key="1">
    <citation type="submission" date="2013-12" db="EMBL/GenBank/DDBJ databases">
        <authorList>
            <person name="Genoscope - CEA"/>
        </authorList>
    </citation>
    <scope>NUCLEOTIDE SEQUENCE</scope>
    <source>
        <strain evidence="8">CBS 1993</strain>
    </source>
</reference>
<dbReference type="PANTHER" id="PTHR12773">
    <property type="entry name" value="UPF0315 PROTEIN-RELATED"/>
    <property type="match status" value="1"/>
</dbReference>
<evidence type="ECO:0000256" key="4">
    <source>
        <dbReference type="ARBA" id="ARBA00022490"/>
    </source>
</evidence>
<dbReference type="EMBL" id="HG793128">
    <property type="protein sequence ID" value="CDK27177.1"/>
    <property type="molecule type" value="Genomic_DNA"/>
</dbReference>
<dbReference type="GO" id="GO:0070476">
    <property type="term" value="P:rRNA (guanine-N7)-methylation"/>
    <property type="evidence" value="ECO:0007669"/>
    <property type="project" value="EnsemblFungi"/>
</dbReference>
<proteinExistence type="inferred from homology"/>
<sequence length="130" mass="14723">MKFLTTNFVRCAVKSCAASSDSFPLVFSECQLVQQEQDFDAEFLTSMLDRLDWPALIKVAADLGNNSIPQVKPENIDPEDPESERILRDLHSLLLETQITEGKMICNHCQHVYYIKNSVANFLLPPHLAN</sequence>
<dbReference type="AlphaFoldDB" id="W6MPS9"/>
<evidence type="ECO:0000256" key="6">
    <source>
        <dbReference type="ARBA" id="ARBA00069342"/>
    </source>
</evidence>
<dbReference type="Proteomes" id="UP000019384">
    <property type="component" value="Unassembled WGS sequence"/>
</dbReference>
<evidence type="ECO:0000313" key="8">
    <source>
        <dbReference type="EMBL" id="CDK27177.1"/>
    </source>
</evidence>
<evidence type="ECO:0000256" key="1">
    <source>
        <dbReference type="ARBA" id="ARBA00004123"/>
    </source>
</evidence>
<evidence type="ECO:0000256" key="3">
    <source>
        <dbReference type="ARBA" id="ARBA00007980"/>
    </source>
</evidence>
<dbReference type="GeneID" id="34520561"/>
<organism evidence="8 9">
    <name type="scientific">Kuraishia capsulata CBS 1993</name>
    <dbReference type="NCBI Taxonomy" id="1382522"/>
    <lineage>
        <taxon>Eukaryota</taxon>
        <taxon>Fungi</taxon>
        <taxon>Dikarya</taxon>
        <taxon>Ascomycota</taxon>
        <taxon>Saccharomycotina</taxon>
        <taxon>Pichiomycetes</taxon>
        <taxon>Pichiales</taxon>
        <taxon>Pichiaceae</taxon>
        <taxon>Kuraishia</taxon>
    </lineage>
</organism>
<evidence type="ECO:0000256" key="5">
    <source>
        <dbReference type="ARBA" id="ARBA00023242"/>
    </source>
</evidence>
<comment type="similarity">
    <text evidence="3">Belongs to the TRM112 family.</text>
</comment>
<dbReference type="GO" id="GO:0160102">
    <property type="term" value="F:tRNA (guanine(10)-N2)-methyltransferase activity"/>
    <property type="evidence" value="ECO:0007669"/>
    <property type="project" value="EnsemblFungi"/>
</dbReference>
<dbReference type="FunFam" id="2.20.25.10:FF:000021">
    <property type="entry name" value="Multifunctional methyltransferase subunit trm112"/>
    <property type="match status" value="1"/>
</dbReference>
<keyword evidence="4" id="KW-0963">Cytoplasm</keyword>
<dbReference type="Gene3D" id="2.20.25.10">
    <property type="match status" value="1"/>
</dbReference>
<reference evidence="8" key="2">
    <citation type="submission" date="2014-02" db="EMBL/GenBank/DDBJ databases">
        <title>Complete DNA sequence of /Kuraishia capsulata/ illustrates novel genomic features among budding yeasts (/Saccharomycotina/).</title>
        <authorList>
            <person name="Morales L."/>
            <person name="Noel B."/>
            <person name="Porcel B."/>
            <person name="Marcet-Houben M."/>
            <person name="Hullo M-F."/>
            <person name="Sacerdot C."/>
            <person name="Tekaia F."/>
            <person name="Leh-Louis V."/>
            <person name="Despons L."/>
            <person name="Khanna V."/>
            <person name="Aury J-M."/>
            <person name="Barbe V."/>
            <person name="Couloux A."/>
            <person name="Labadie K."/>
            <person name="Pelletier E."/>
            <person name="Souciet J-L."/>
            <person name="Boekhout T."/>
            <person name="Gabaldon T."/>
            <person name="Wincker P."/>
            <person name="Dujon B."/>
        </authorList>
    </citation>
    <scope>NUCLEOTIDE SEQUENCE</scope>
    <source>
        <strain evidence="8">CBS 1993</strain>
    </source>
</reference>
<keyword evidence="9" id="KW-1185">Reference proteome</keyword>
<dbReference type="GO" id="GO:0008276">
    <property type="term" value="F:protein methyltransferase activity"/>
    <property type="evidence" value="ECO:0007669"/>
    <property type="project" value="EnsemblFungi"/>
</dbReference>
<gene>
    <name evidence="8" type="ORF">KUCA_T00003154001</name>
</gene>
<dbReference type="RefSeq" id="XP_022459173.1">
    <property type="nucleotide sequence ID" value="XM_022601540.1"/>
</dbReference>
<dbReference type="GO" id="GO:0000470">
    <property type="term" value="P:maturation of LSU-rRNA"/>
    <property type="evidence" value="ECO:0007669"/>
    <property type="project" value="EnsemblFungi"/>
</dbReference>
<dbReference type="GO" id="GO:0030490">
    <property type="term" value="P:maturation of SSU-rRNA"/>
    <property type="evidence" value="ECO:0007669"/>
    <property type="project" value="EnsemblFungi"/>
</dbReference>
<dbReference type="InterPro" id="IPR005651">
    <property type="entry name" value="Trm112-like"/>
</dbReference>
<evidence type="ECO:0000256" key="2">
    <source>
        <dbReference type="ARBA" id="ARBA00004496"/>
    </source>
</evidence>
<comment type="subcellular location">
    <subcellularLocation>
        <location evidence="2">Cytoplasm</location>
    </subcellularLocation>
    <subcellularLocation>
        <location evidence="1">Nucleus</location>
    </subcellularLocation>
</comment>
<dbReference type="GO" id="GO:0002098">
    <property type="term" value="P:tRNA wobble uridine modification"/>
    <property type="evidence" value="ECO:0007669"/>
    <property type="project" value="EnsemblFungi"/>
</dbReference>
<dbReference type="GO" id="GO:0005737">
    <property type="term" value="C:cytoplasm"/>
    <property type="evidence" value="ECO:0007669"/>
    <property type="project" value="UniProtKB-SubCell"/>
</dbReference>
<dbReference type="Pfam" id="PF03966">
    <property type="entry name" value="Trm112p"/>
    <property type="match status" value="1"/>
</dbReference>
<dbReference type="STRING" id="1382522.W6MPS9"/>
<dbReference type="OrthoDB" id="2187549at2759"/>
<dbReference type="HOGENOM" id="CLU_086140_0_0_1"/>
<dbReference type="GO" id="GO:0035657">
    <property type="term" value="C:eRF1 methyltransferase complex"/>
    <property type="evidence" value="ECO:0007669"/>
    <property type="project" value="EnsemblFungi"/>
</dbReference>
<dbReference type="PANTHER" id="PTHR12773:SF0">
    <property type="entry name" value="MULTIFUNCTIONAL METHYLTRANSFERASE SUBUNIT TRM112-LIKE PROTEIN"/>
    <property type="match status" value="1"/>
</dbReference>
<dbReference type="InterPro" id="IPR039127">
    <property type="entry name" value="Trm112"/>
</dbReference>
<dbReference type="GO" id="GO:0016435">
    <property type="term" value="F:rRNA (guanine) methyltransferase activity"/>
    <property type="evidence" value="ECO:0007669"/>
    <property type="project" value="EnsemblFungi"/>
</dbReference>
<dbReference type="GO" id="GO:0030488">
    <property type="term" value="P:tRNA methylation"/>
    <property type="evidence" value="ECO:0007669"/>
    <property type="project" value="EnsemblFungi"/>
</dbReference>
<accession>W6MPS9</accession>
<protein>
    <recommendedName>
        <fullName evidence="6">Multifunctional methyltransferase subunit trm112</fullName>
    </recommendedName>
    <alternativeName>
        <fullName evidence="7">eRF1 methyltransferase subunit trm112</fullName>
    </alternativeName>
</protein>
<evidence type="ECO:0000256" key="7">
    <source>
        <dbReference type="ARBA" id="ARBA00083044"/>
    </source>
</evidence>